<gene>
    <name evidence="3" type="ORF">M409DRAFT_60827</name>
</gene>
<proteinExistence type="predicted"/>
<feature type="compositionally biased region" description="Basic and acidic residues" evidence="1">
    <location>
        <begin position="242"/>
        <end position="256"/>
    </location>
</feature>
<protein>
    <recommendedName>
        <fullName evidence="5">Glycosyltransferase family 90 protein</fullName>
    </recommendedName>
</protein>
<organism evidence="3 4">
    <name type="scientific">Zasmidium cellare ATCC 36951</name>
    <dbReference type="NCBI Taxonomy" id="1080233"/>
    <lineage>
        <taxon>Eukaryota</taxon>
        <taxon>Fungi</taxon>
        <taxon>Dikarya</taxon>
        <taxon>Ascomycota</taxon>
        <taxon>Pezizomycotina</taxon>
        <taxon>Dothideomycetes</taxon>
        <taxon>Dothideomycetidae</taxon>
        <taxon>Mycosphaerellales</taxon>
        <taxon>Mycosphaerellaceae</taxon>
        <taxon>Zasmidium</taxon>
    </lineage>
</organism>
<keyword evidence="4" id="KW-1185">Reference proteome</keyword>
<sequence length="373" mass="40290">MVYHKAACLLLAGPVAILASPFAQQTTPLTSTSATTSPSSTQPLPETITTEVISATISGQWTTFTHTNEARMSVAIDGRRNLYLADPLFKKVVDLVYNKQVCSNAPDRPTSTVTSSLATMFASNTSAISTSISTTSQAQPTSPTTLSTSPTPMSSSITTTTASSKSAAPAPSGSGSPQGESCSVNGELVCDVNDSSVFGVCNWSKYVWRDVAAGTACQNGTIVGVGIYSTPSHKRSQPLHEIPAEKSEGHPKRDDSTPYVLDRPVPGVCFDDDMKAIMDGMKPGGSFTADFISPTWFIGLSQVVPGYEVQVIPHGNTNFTQYVEVWESYAFYDPDLLWVDRDQLKESVDRVAYFLLYPENWYEQFQAEAQLHF</sequence>
<dbReference type="Proteomes" id="UP000799537">
    <property type="component" value="Unassembled WGS sequence"/>
</dbReference>
<evidence type="ECO:0000313" key="3">
    <source>
        <dbReference type="EMBL" id="KAF2159483.1"/>
    </source>
</evidence>
<evidence type="ECO:0008006" key="5">
    <source>
        <dbReference type="Google" id="ProtNLM"/>
    </source>
</evidence>
<dbReference type="AlphaFoldDB" id="A0A6A6BY07"/>
<feature type="region of interest" description="Disordered" evidence="1">
    <location>
        <begin position="232"/>
        <end position="258"/>
    </location>
</feature>
<evidence type="ECO:0000256" key="1">
    <source>
        <dbReference type="SAM" id="MobiDB-lite"/>
    </source>
</evidence>
<accession>A0A6A6BY07</accession>
<dbReference type="EMBL" id="ML993637">
    <property type="protein sequence ID" value="KAF2159483.1"/>
    <property type="molecule type" value="Genomic_DNA"/>
</dbReference>
<evidence type="ECO:0000256" key="2">
    <source>
        <dbReference type="SAM" id="SignalP"/>
    </source>
</evidence>
<keyword evidence="2" id="KW-0732">Signal</keyword>
<name>A0A6A6BY07_ZASCE</name>
<feature type="signal peptide" evidence="2">
    <location>
        <begin position="1"/>
        <end position="19"/>
    </location>
</feature>
<feature type="region of interest" description="Disordered" evidence="1">
    <location>
        <begin position="131"/>
        <end position="183"/>
    </location>
</feature>
<dbReference type="GeneID" id="54567859"/>
<feature type="chain" id="PRO_5025580243" description="Glycosyltransferase family 90 protein" evidence="2">
    <location>
        <begin position="20"/>
        <end position="373"/>
    </location>
</feature>
<evidence type="ECO:0000313" key="4">
    <source>
        <dbReference type="Proteomes" id="UP000799537"/>
    </source>
</evidence>
<dbReference type="RefSeq" id="XP_033660372.1">
    <property type="nucleotide sequence ID" value="XM_033814587.1"/>
</dbReference>
<reference evidence="3" key="1">
    <citation type="journal article" date="2020" name="Stud. Mycol.">
        <title>101 Dothideomycetes genomes: a test case for predicting lifestyles and emergence of pathogens.</title>
        <authorList>
            <person name="Haridas S."/>
            <person name="Albert R."/>
            <person name="Binder M."/>
            <person name="Bloem J."/>
            <person name="Labutti K."/>
            <person name="Salamov A."/>
            <person name="Andreopoulos B."/>
            <person name="Baker S."/>
            <person name="Barry K."/>
            <person name="Bills G."/>
            <person name="Bluhm B."/>
            <person name="Cannon C."/>
            <person name="Castanera R."/>
            <person name="Culley D."/>
            <person name="Daum C."/>
            <person name="Ezra D."/>
            <person name="Gonzalez J."/>
            <person name="Henrissat B."/>
            <person name="Kuo A."/>
            <person name="Liang C."/>
            <person name="Lipzen A."/>
            <person name="Lutzoni F."/>
            <person name="Magnuson J."/>
            <person name="Mondo S."/>
            <person name="Nolan M."/>
            <person name="Ohm R."/>
            <person name="Pangilinan J."/>
            <person name="Park H.-J."/>
            <person name="Ramirez L."/>
            <person name="Alfaro M."/>
            <person name="Sun H."/>
            <person name="Tritt A."/>
            <person name="Yoshinaga Y."/>
            <person name="Zwiers L.-H."/>
            <person name="Turgeon B."/>
            <person name="Goodwin S."/>
            <person name="Spatafora J."/>
            <person name="Crous P."/>
            <person name="Grigoriev I."/>
        </authorList>
    </citation>
    <scope>NUCLEOTIDE SEQUENCE</scope>
    <source>
        <strain evidence="3">ATCC 36951</strain>
    </source>
</reference>